<feature type="domain" description="Glycosyl hydrolase family 32 N-terminal" evidence="10">
    <location>
        <begin position="33"/>
        <end position="338"/>
    </location>
</feature>
<organism evidence="12 13">
    <name type="scientific">Bacillus songklensis</name>
    <dbReference type="NCBI Taxonomy" id="1069116"/>
    <lineage>
        <taxon>Bacteria</taxon>
        <taxon>Bacillati</taxon>
        <taxon>Bacillota</taxon>
        <taxon>Bacilli</taxon>
        <taxon>Bacillales</taxon>
        <taxon>Bacillaceae</taxon>
        <taxon>Bacillus</taxon>
    </lineage>
</organism>
<keyword evidence="9" id="KW-0119">Carbohydrate metabolism</keyword>
<keyword evidence="6 8" id="KW-0326">Glycosidase</keyword>
<dbReference type="NCBIfam" id="TIGR01322">
    <property type="entry name" value="scrB_fam"/>
    <property type="match status" value="1"/>
</dbReference>
<dbReference type="PANTHER" id="PTHR43101:SF1">
    <property type="entry name" value="BETA-FRUCTOSIDASE"/>
    <property type="match status" value="1"/>
</dbReference>
<evidence type="ECO:0000313" key="12">
    <source>
        <dbReference type="EMBL" id="MFC3884077.1"/>
    </source>
</evidence>
<evidence type="ECO:0000259" key="11">
    <source>
        <dbReference type="Pfam" id="PF08244"/>
    </source>
</evidence>
<keyword evidence="13" id="KW-1185">Reference proteome</keyword>
<comment type="pathway">
    <text evidence="1 9">Glycan biosynthesis; sucrose metabolism.</text>
</comment>
<evidence type="ECO:0000256" key="2">
    <source>
        <dbReference type="ARBA" id="ARBA00009902"/>
    </source>
</evidence>
<comment type="subcellular location">
    <subcellularLocation>
        <location evidence="9">Cytoplasm</location>
    </subcellularLocation>
</comment>
<evidence type="ECO:0000256" key="8">
    <source>
        <dbReference type="RuleBase" id="RU362110"/>
    </source>
</evidence>
<dbReference type="RefSeq" id="WP_377915188.1">
    <property type="nucleotide sequence ID" value="NZ_JBHRZT010000052.1"/>
</dbReference>
<evidence type="ECO:0000256" key="1">
    <source>
        <dbReference type="ARBA" id="ARBA00004914"/>
    </source>
</evidence>
<evidence type="ECO:0000256" key="6">
    <source>
        <dbReference type="ARBA" id="ARBA00023295"/>
    </source>
</evidence>
<dbReference type="EC" id="3.2.1.26" evidence="3 8"/>
<evidence type="ECO:0000256" key="4">
    <source>
        <dbReference type="ARBA" id="ARBA00019623"/>
    </source>
</evidence>
<evidence type="ECO:0000256" key="3">
    <source>
        <dbReference type="ARBA" id="ARBA00012758"/>
    </source>
</evidence>
<dbReference type="GO" id="GO:0016787">
    <property type="term" value="F:hydrolase activity"/>
    <property type="evidence" value="ECO:0007669"/>
    <property type="project" value="UniProtKB-KW"/>
</dbReference>
<dbReference type="InterPro" id="IPR018053">
    <property type="entry name" value="Glyco_hydro_32_AS"/>
</dbReference>
<accession>A0ABV8B334</accession>
<name>A0ABV8B334_9BACI</name>
<reference evidence="13" key="1">
    <citation type="journal article" date="2019" name="Int. J. Syst. Evol. Microbiol.">
        <title>The Global Catalogue of Microorganisms (GCM) 10K type strain sequencing project: providing services to taxonomists for standard genome sequencing and annotation.</title>
        <authorList>
            <consortium name="The Broad Institute Genomics Platform"/>
            <consortium name="The Broad Institute Genome Sequencing Center for Infectious Disease"/>
            <person name="Wu L."/>
            <person name="Ma J."/>
        </authorList>
    </citation>
    <scope>NUCLEOTIDE SEQUENCE [LARGE SCALE GENOMIC DNA]</scope>
    <source>
        <strain evidence="13">CCUG 61889</strain>
    </source>
</reference>
<dbReference type="PROSITE" id="PS00609">
    <property type="entry name" value="GLYCOSYL_HYDROL_F32"/>
    <property type="match status" value="1"/>
</dbReference>
<feature type="domain" description="Glycosyl hydrolase family 32 C-terminal" evidence="11">
    <location>
        <begin position="341"/>
        <end position="477"/>
    </location>
</feature>
<dbReference type="SUPFAM" id="SSF75005">
    <property type="entry name" value="Arabinanase/levansucrase/invertase"/>
    <property type="match status" value="1"/>
</dbReference>
<comment type="caution">
    <text evidence="12">The sequence shown here is derived from an EMBL/GenBank/DDBJ whole genome shotgun (WGS) entry which is preliminary data.</text>
</comment>
<dbReference type="Proteomes" id="UP001595752">
    <property type="component" value="Unassembled WGS sequence"/>
</dbReference>
<dbReference type="PANTHER" id="PTHR43101">
    <property type="entry name" value="BETA-FRUCTOSIDASE"/>
    <property type="match status" value="1"/>
</dbReference>
<evidence type="ECO:0000259" key="10">
    <source>
        <dbReference type="Pfam" id="PF00251"/>
    </source>
</evidence>
<evidence type="ECO:0000256" key="9">
    <source>
        <dbReference type="RuleBase" id="RU365015"/>
    </source>
</evidence>
<keyword evidence="5 8" id="KW-0378">Hydrolase</keyword>
<comment type="catalytic activity">
    <reaction evidence="8">
        <text>Hydrolysis of terminal non-reducing beta-D-fructofuranoside residues in beta-D-fructofuranosides.</text>
        <dbReference type="EC" id="3.2.1.26"/>
    </reaction>
</comment>
<dbReference type="InterPro" id="IPR013320">
    <property type="entry name" value="ConA-like_dom_sf"/>
</dbReference>
<dbReference type="InterPro" id="IPR006232">
    <property type="entry name" value="Suc6P_hydrolase"/>
</dbReference>
<dbReference type="InterPro" id="IPR013189">
    <property type="entry name" value="Glyco_hydro_32_C"/>
</dbReference>
<dbReference type="Gene3D" id="2.115.10.20">
    <property type="entry name" value="Glycosyl hydrolase domain, family 43"/>
    <property type="match status" value="1"/>
</dbReference>
<dbReference type="Pfam" id="PF08244">
    <property type="entry name" value="Glyco_hydro_32C"/>
    <property type="match status" value="1"/>
</dbReference>
<dbReference type="Gene3D" id="2.60.120.560">
    <property type="entry name" value="Exo-inulinase, domain 1"/>
    <property type="match status" value="1"/>
</dbReference>
<dbReference type="Pfam" id="PF00251">
    <property type="entry name" value="Glyco_hydro_32N"/>
    <property type="match status" value="1"/>
</dbReference>
<dbReference type="InterPro" id="IPR001362">
    <property type="entry name" value="Glyco_hydro_32"/>
</dbReference>
<dbReference type="EMBL" id="JBHRZT010000052">
    <property type="protein sequence ID" value="MFC3884077.1"/>
    <property type="molecule type" value="Genomic_DNA"/>
</dbReference>
<gene>
    <name evidence="12" type="ORF">ACFOU2_11485</name>
</gene>
<keyword evidence="9" id="KW-0963">Cytoplasm</keyword>
<evidence type="ECO:0000313" key="13">
    <source>
        <dbReference type="Proteomes" id="UP001595752"/>
    </source>
</evidence>
<dbReference type="InterPro" id="IPR051214">
    <property type="entry name" value="GH32_Enzymes"/>
</dbReference>
<dbReference type="SMART" id="SM00640">
    <property type="entry name" value="Glyco_32"/>
    <property type="match status" value="1"/>
</dbReference>
<dbReference type="SUPFAM" id="SSF49899">
    <property type="entry name" value="Concanavalin A-like lectins/glucanases"/>
    <property type="match status" value="1"/>
</dbReference>
<protein>
    <recommendedName>
        <fullName evidence="4 8">Sucrose-6-phosphate hydrolase</fullName>
        <ecNumber evidence="3 8">3.2.1.26</ecNumber>
    </recommendedName>
    <alternativeName>
        <fullName evidence="7 9">Invertase</fullName>
    </alternativeName>
</protein>
<comment type="similarity">
    <text evidence="2 8">Belongs to the glycosyl hydrolase 32 family.</text>
</comment>
<sequence length="484" mass="56557">MNEREKLLIDQAYKEVEQYRNTVVSDPYRLTYHIMPDVGLLNDPNGFIRFKGEYHLFYQWNPFQTAHGAKFWGHYTSTDLVHWNHEPIALAPSEWYEKNGCYSGSAVEKDGNMFLFYTGNVKDGSGNRETYQCMAISKDGVNFEKKGPVIMLPPGYTAHFRDPKVWKEHDKWYMIVGAQSENKEGKAVLFCSDNLSHWEHLGPIAGTNMNGLGEFGYMWECPDLFALNEKAVLIVSPQGLEPQGDMYHNLFQSGYFVGEIDYEKVHFKHGAFTELDRGFDFYAPQTTLDEKGRRLMFAWMGITDDQEPYHPTIQHRWIHAMTLPRELVLNGSKLYQKPVQELQNLRRNEVSHECIELTKRDVSFEKIEGQSIELKVNTMKLEGEMFDILFRDNARFVYDPVRQRASFERKRFNDNMWEARHCQLDKLEKLQVFMDTSSIEIFINDGEEVFTSRIYPNVNNSSIRFSVKGKAAFNLQKWDLRNTP</sequence>
<dbReference type="InterPro" id="IPR013148">
    <property type="entry name" value="Glyco_hydro_32_N"/>
</dbReference>
<proteinExistence type="inferred from homology"/>
<evidence type="ECO:0000256" key="5">
    <source>
        <dbReference type="ARBA" id="ARBA00022801"/>
    </source>
</evidence>
<evidence type="ECO:0000256" key="7">
    <source>
        <dbReference type="ARBA" id="ARBA00033367"/>
    </source>
</evidence>
<comment type="function">
    <text evidence="9">Enables the bacterium to metabolize sucrose as a sole carbon source.</text>
</comment>
<dbReference type="InterPro" id="IPR023296">
    <property type="entry name" value="Glyco_hydro_beta-prop_sf"/>
</dbReference>
<dbReference type="CDD" id="cd18623">
    <property type="entry name" value="GH32_ScrB-like"/>
    <property type="match status" value="1"/>
</dbReference>